<dbReference type="OrthoDB" id="408631at2759"/>
<dbReference type="PANTHER" id="PTHR48081">
    <property type="entry name" value="AB HYDROLASE SUPERFAMILY PROTEIN C4A8.06C"/>
    <property type="match status" value="1"/>
</dbReference>
<dbReference type="EMBL" id="JABFAI010000047">
    <property type="protein sequence ID" value="KAF4958670.1"/>
    <property type="molecule type" value="Genomic_DNA"/>
</dbReference>
<evidence type="ECO:0000256" key="1">
    <source>
        <dbReference type="ARBA" id="ARBA00022801"/>
    </source>
</evidence>
<dbReference type="Gene3D" id="3.40.50.1820">
    <property type="entry name" value="alpha/beta hydrolase"/>
    <property type="match status" value="1"/>
</dbReference>
<dbReference type="Proteomes" id="UP000604273">
    <property type="component" value="Unassembled WGS sequence"/>
</dbReference>
<proteinExistence type="predicted"/>
<reference evidence="3" key="2">
    <citation type="submission" date="2020-05" db="EMBL/GenBank/DDBJ databases">
        <authorList>
            <person name="Kim H.-S."/>
            <person name="Proctor R.H."/>
            <person name="Brown D.W."/>
        </authorList>
    </citation>
    <scope>NUCLEOTIDE SEQUENCE</scope>
    <source>
        <strain evidence="3">NRRL 45417</strain>
    </source>
</reference>
<accession>A0A8H4X2A1</accession>
<dbReference type="SUPFAM" id="SSF53474">
    <property type="entry name" value="alpha/beta-Hydrolases"/>
    <property type="match status" value="1"/>
</dbReference>
<name>A0A8H4X2A1_9HYPO</name>
<organism evidence="3 4">
    <name type="scientific">Fusarium gaditjirri</name>
    <dbReference type="NCBI Taxonomy" id="282569"/>
    <lineage>
        <taxon>Eukaryota</taxon>
        <taxon>Fungi</taxon>
        <taxon>Dikarya</taxon>
        <taxon>Ascomycota</taxon>
        <taxon>Pezizomycotina</taxon>
        <taxon>Sordariomycetes</taxon>
        <taxon>Hypocreomycetidae</taxon>
        <taxon>Hypocreales</taxon>
        <taxon>Nectriaceae</taxon>
        <taxon>Fusarium</taxon>
        <taxon>Fusarium nisikadoi species complex</taxon>
    </lineage>
</organism>
<dbReference type="InterPro" id="IPR050300">
    <property type="entry name" value="GDXG_lipolytic_enzyme"/>
</dbReference>
<dbReference type="Pfam" id="PF07859">
    <property type="entry name" value="Abhydrolase_3"/>
    <property type="match status" value="1"/>
</dbReference>
<dbReference type="GO" id="GO:0016787">
    <property type="term" value="F:hydrolase activity"/>
    <property type="evidence" value="ECO:0007669"/>
    <property type="project" value="UniProtKB-KW"/>
</dbReference>
<comment type="caution">
    <text evidence="3">The sequence shown here is derived from an EMBL/GenBank/DDBJ whole genome shotgun (WGS) entry which is preliminary data.</text>
</comment>
<feature type="domain" description="Alpha/beta hydrolase fold-3" evidence="2">
    <location>
        <begin position="93"/>
        <end position="302"/>
    </location>
</feature>
<reference evidence="3" key="1">
    <citation type="journal article" date="2020" name="BMC Genomics">
        <title>Correction to: Identification and distribution of gene clusters required for synthesis of sphingolipid metabolism inhibitors in diverse species of the filamentous fungus Fusarium.</title>
        <authorList>
            <person name="Kim H.S."/>
            <person name="Lohmar J.M."/>
            <person name="Busman M."/>
            <person name="Brown D.W."/>
            <person name="Naumann T.A."/>
            <person name="Divon H.H."/>
            <person name="Lysoe E."/>
            <person name="Uhlig S."/>
            <person name="Proctor R.H."/>
        </authorList>
    </citation>
    <scope>NUCLEOTIDE SEQUENCE</scope>
    <source>
        <strain evidence="3">NRRL 45417</strain>
    </source>
</reference>
<evidence type="ECO:0000259" key="2">
    <source>
        <dbReference type="Pfam" id="PF07859"/>
    </source>
</evidence>
<evidence type="ECO:0000313" key="4">
    <source>
        <dbReference type="Proteomes" id="UP000604273"/>
    </source>
</evidence>
<dbReference type="PANTHER" id="PTHR48081:SF8">
    <property type="entry name" value="ALPHA_BETA HYDROLASE FOLD-3 DOMAIN-CONTAINING PROTEIN-RELATED"/>
    <property type="match status" value="1"/>
</dbReference>
<keyword evidence="4" id="KW-1185">Reference proteome</keyword>
<sequence length="330" mass="36254">MSVTVRPKSVSDKVRATRLEVVDRLETQLADAKQWYDFDRPEDYRKARAEGTHGFTPLQLNDQARLVYATGRDGQRIELRVIEPPGPSRGVFLHFHAGGFVIGSNASYDGYLTRLSEASGLTVASVEYRLAPEHPFPAGRDDCVDAALFALSAQGVSDLGAPLRVLGGESAGAWFAVSVALELRDKHNIDVQSHIAAICVGYGIYDLTYTPSLLSHKRNIVISRETMMRFSEAAFGHIPYSDRKRPDISPLYADLSNLPPAHFLVGNIEPLLDDSIFMAAKWMNAGSEAELVVVEGACHAFTLFPLGEVTELGIQAVVDFLHMQLKRVTV</sequence>
<dbReference type="AlphaFoldDB" id="A0A8H4X2A1"/>
<evidence type="ECO:0000313" key="3">
    <source>
        <dbReference type="EMBL" id="KAF4958670.1"/>
    </source>
</evidence>
<dbReference type="InterPro" id="IPR029058">
    <property type="entry name" value="AB_hydrolase_fold"/>
</dbReference>
<keyword evidence="1" id="KW-0378">Hydrolase</keyword>
<dbReference type="InterPro" id="IPR013094">
    <property type="entry name" value="AB_hydrolase_3"/>
</dbReference>
<gene>
    <name evidence="3" type="ORF">FGADI_2219</name>
</gene>
<protein>
    <recommendedName>
        <fullName evidence="2">Alpha/beta hydrolase fold-3 domain-containing protein</fullName>
    </recommendedName>
</protein>